<dbReference type="EMBL" id="AE009952">
    <property type="protein sequence ID" value="AAM87587.1"/>
    <property type="molecule type" value="Genomic_DNA"/>
</dbReference>
<evidence type="ECO:0000256" key="1">
    <source>
        <dbReference type="ARBA" id="ARBA00004196"/>
    </source>
</evidence>
<evidence type="ECO:0000256" key="5">
    <source>
        <dbReference type="ARBA" id="ARBA00022729"/>
    </source>
</evidence>
<protein>
    <submittedName>
        <fullName evidence="7">Solute-binding iron ABC transport protein</fullName>
    </submittedName>
</protein>
<accession>Q74QS5</accession>
<sequence>MLISAFHFSGEKMRLRLALFSSLLAATFAITGCDQSSETPDNAATISIEHAQGTTLVPLNPQKVVILNPSVLDNADALHIKVAGVPQTSTHLPAFLSKYSGPEYMNTGTLFEPDYEALSQAKPDLIIAGGRAQDAYNKLSAIAPTIALDVDTQHFTQSLTQRTEQLASIFGKEEEAKTLLGNFSSQVNAIKQKSANAGSAMVLMISGGKMSAYTPGSRFGFIFDELGFTPAATFAESGRHGNVVTSEFILNANPDWLFVLDRDNAIGRTEGQSAQQVLDNPLIHKTKAWQNDRIVYLDSASLYIAGGVQSYTQLMNKVSAILDKPVSEQ</sequence>
<evidence type="ECO:0000259" key="6">
    <source>
        <dbReference type="PROSITE" id="PS50983"/>
    </source>
</evidence>
<gene>
    <name evidence="8" type="primary">fecB3</name>
    <name evidence="7" type="ordered locus">y4043</name>
    <name evidence="8" type="ordered locus">YP_3385</name>
</gene>
<dbReference type="Proteomes" id="UP000002490">
    <property type="component" value="Chromosome"/>
</dbReference>
<proteinExistence type="inferred from homology"/>
<reference evidence="8" key="2">
    <citation type="submission" date="2003-04" db="EMBL/GenBank/DDBJ databases">
        <authorList>
            <person name="Song Y."/>
            <person name="Tong Z."/>
            <person name="Wang L."/>
            <person name="Han Y."/>
            <person name="Zhang J."/>
            <person name="Pei D."/>
            <person name="Wang J."/>
            <person name="Zhou D."/>
            <person name="Han Y."/>
            <person name="Pang X."/>
            <person name="Zhai J."/>
            <person name="Chen F."/>
            <person name="Qin H."/>
            <person name="Wang J."/>
            <person name="Li S."/>
            <person name="Guo Z."/>
            <person name="Ye C."/>
            <person name="Du Z."/>
            <person name="Lin W."/>
            <person name="Wang J."/>
            <person name="Yu J."/>
            <person name="Yang H."/>
            <person name="Wang J."/>
            <person name="Huang P."/>
            <person name="Yang R."/>
        </authorList>
    </citation>
    <scope>NUCLEOTIDE SEQUENCE</scope>
    <source>
        <strain evidence="8">91001</strain>
    </source>
</reference>
<evidence type="ECO:0000256" key="4">
    <source>
        <dbReference type="ARBA" id="ARBA00022496"/>
    </source>
</evidence>
<dbReference type="InterPro" id="IPR002491">
    <property type="entry name" value="ABC_transptr_periplasmic_BD"/>
</dbReference>
<dbReference type="DNASU" id="1148990"/>
<dbReference type="HOGENOM" id="CLU_038034_3_1_6"/>
<keyword evidence="4" id="KW-0406">Ion transport</keyword>
<dbReference type="Pfam" id="PF01497">
    <property type="entry name" value="Peripla_BP_2"/>
    <property type="match status" value="1"/>
</dbReference>
<dbReference type="PANTHER" id="PTHR30532">
    <property type="entry name" value="IRON III DICITRATE-BINDING PERIPLASMIC PROTEIN"/>
    <property type="match status" value="1"/>
</dbReference>
<evidence type="ECO:0000256" key="3">
    <source>
        <dbReference type="ARBA" id="ARBA00022448"/>
    </source>
</evidence>
<name>Q8CZI1_YERPE</name>
<accession>Q8CZI1</accession>
<dbReference type="EnsemblBacteria" id="AAS63548">
    <property type="protein sequence ID" value="AAS63548"/>
    <property type="gene ID" value="YP_3385"/>
</dbReference>
<reference evidence="7 10" key="1">
    <citation type="journal article" date="2002" name="J. Bacteriol.">
        <title>Genome sequence of Yersinia pestis KIM.</title>
        <authorList>
            <person name="Deng W."/>
            <person name="Burland V."/>
            <person name="Plunkett G.III."/>
            <person name="Boutin A."/>
            <person name="Mayhew G.F."/>
            <person name="Liss P."/>
            <person name="Perna N.T."/>
            <person name="Rose D.J."/>
            <person name="Mau B."/>
            <person name="Zhou S."/>
            <person name="Schwartz D.C."/>
            <person name="Fetherston J.D."/>
            <person name="Lindler L.E."/>
            <person name="Brubaker R.R."/>
            <person name="Plana G.V."/>
            <person name="Straley S.C."/>
            <person name="McDonough K.A."/>
            <person name="Nilles M.L."/>
            <person name="Matson J.S."/>
            <person name="Blattner F.R."/>
            <person name="Perry R.D."/>
        </authorList>
    </citation>
    <scope>NUCLEOTIDE SEQUENCE [LARGE SCALE GENOMIC DNA]</scope>
    <source>
        <strain evidence="7">KIM</strain>
        <strain evidence="10">KIM10+ / Biovar Mediaevalis</strain>
    </source>
</reference>
<feature type="domain" description="Fe/B12 periplasmic-binding" evidence="6">
    <location>
        <begin position="63"/>
        <end position="326"/>
    </location>
</feature>
<evidence type="ECO:0000313" key="9">
    <source>
        <dbReference type="Proteomes" id="UP000001019"/>
    </source>
</evidence>
<dbReference type="InterPro" id="IPR051313">
    <property type="entry name" value="Bact_iron-sidero_bind"/>
</dbReference>
<dbReference type="Proteomes" id="UP000001019">
    <property type="component" value="Chromosome"/>
</dbReference>
<evidence type="ECO:0000313" key="7">
    <source>
        <dbReference type="EMBL" id="AAM87587.1"/>
    </source>
</evidence>
<dbReference type="PROSITE" id="PS50983">
    <property type="entry name" value="FE_B12_PBP"/>
    <property type="match status" value="1"/>
</dbReference>
<reference evidence="9" key="3">
    <citation type="journal article" date="2004" name="DNA Res.">
        <title>Complete genome sequence of Yersinia pestis strain 91001, an isolate avirulent to humans.</title>
        <authorList>
            <person name="Song Y."/>
            <person name="Tong Z."/>
            <person name="Wang J."/>
            <person name="Wang L."/>
            <person name="Guo Z."/>
            <person name="Han Y."/>
            <person name="Zhang J."/>
            <person name="Pei D."/>
            <person name="Zhou D."/>
            <person name="Qin H."/>
            <person name="Pang X."/>
            <person name="Han Y."/>
            <person name="Zhai J."/>
            <person name="Li M."/>
            <person name="Cui B."/>
            <person name="Qi Z."/>
            <person name="Jin L."/>
            <person name="Dai R."/>
            <person name="Chen F."/>
            <person name="Li S."/>
            <person name="Ye C."/>
            <person name="Du Z."/>
            <person name="Lin W."/>
            <person name="Wang J."/>
            <person name="Yu J."/>
            <person name="Yang H."/>
            <person name="Wang J."/>
            <person name="Huang P."/>
            <person name="Yang R."/>
        </authorList>
    </citation>
    <scope>NUCLEOTIDE SEQUENCE [LARGE SCALE GENOMIC DNA]</scope>
    <source>
        <strain evidence="9">91001 / Biovar Mediaevalis</strain>
    </source>
</reference>
<dbReference type="KEGG" id="ypm:YP_3385"/>
<organism evidence="7 10">
    <name type="scientific">Yersinia pestis</name>
    <dbReference type="NCBI Taxonomy" id="632"/>
    <lineage>
        <taxon>Bacteria</taxon>
        <taxon>Pseudomonadati</taxon>
        <taxon>Pseudomonadota</taxon>
        <taxon>Gammaproteobacteria</taxon>
        <taxon>Enterobacterales</taxon>
        <taxon>Yersiniaceae</taxon>
        <taxon>Yersinia</taxon>
    </lineage>
</organism>
<dbReference type="GO" id="GO:0030313">
    <property type="term" value="C:cell envelope"/>
    <property type="evidence" value="ECO:0007669"/>
    <property type="project" value="UniProtKB-SubCell"/>
</dbReference>
<keyword evidence="4" id="KW-0410">Iron transport</keyword>
<dbReference type="PANTHER" id="PTHR30532:SF28">
    <property type="entry name" value="PETROBACTIN-BINDING PROTEIN YCLQ"/>
    <property type="match status" value="1"/>
</dbReference>
<evidence type="ECO:0000256" key="2">
    <source>
        <dbReference type="ARBA" id="ARBA00008814"/>
    </source>
</evidence>
<dbReference type="InterPro" id="IPR033870">
    <property type="entry name" value="FatB"/>
</dbReference>
<dbReference type="CDD" id="cd01140">
    <property type="entry name" value="FatB"/>
    <property type="match status" value="1"/>
</dbReference>
<evidence type="ECO:0000313" key="8">
    <source>
        <dbReference type="EMBL" id="AAS63548.1"/>
    </source>
</evidence>
<dbReference type="GO" id="GO:1901678">
    <property type="term" value="P:iron coordination entity transport"/>
    <property type="evidence" value="ECO:0007669"/>
    <property type="project" value="UniProtKB-ARBA"/>
</dbReference>
<dbReference type="Gene3D" id="3.40.50.1980">
    <property type="entry name" value="Nitrogenase molybdenum iron protein domain"/>
    <property type="match status" value="2"/>
</dbReference>
<reference evidence="8" key="4">
    <citation type="submission" date="2016-05" db="EMBL/GenBank/DDBJ databases">
        <title>Reannotation of Yersinia pestis strain 91001 based on omics data.</title>
        <authorList>
            <person name="Yiqing M."/>
        </authorList>
    </citation>
    <scope>NUCLEOTIDE SEQUENCE</scope>
    <source>
        <strain evidence="8">91001</strain>
    </source>
</reference>
<evidence type="ECO:0000313" key="10">
    <source>
        <dbReference type="Proteomes" id="UP000002490"/>
    </source>
</evidence>
<keyword evidence="3" id="KW-0813">Transport</keyword>
<dbReference type="AlphaFoldDB" id="Q8CZI1"/>
<comment type="subcellular location">
    <subcellularLocation>
        <location evidence="1">Cell envelope</location>
    </subcellularLocation>
</comment>
<dbReference type="KEGG" id="ypk:y4043"/>
<keyword evidence="5" id="KW-0732">Signal</keyword>
<dbReference type="SUPFAM" id="SSF53807">
    <property type="entry name" value="Helical backbone' metal receptor"/>
    <property type="match status" value="1"/>
</dbReference>
<comment type="similarity">
    <text evidence="2">Belongs to the bacterial solute-binding protein 8 family.</text>
</comment>
<dbReference type="EMBL" id="AE017042">
    <property type="protein sequence ID" value="AAS63548.1"/>
    <property type="molecule type" value="Genomic_DNA"/>
</dbReference>
<keyword evidence="4" id="KW-0408">Iron</keyword>